<dbReference type="PANTHER" id="PTHR36832:SF1">
    <property type="entry name" value="SLR1174 PROTEIN"/>
    <property type="match status" value="1"/>
</dbReference>
<reference evidence="5" key="2">
    <citation type="journal article" date="2019" name="Int. J. Syst. Evol. Microbiol.">
        <title>The Global Catalogue of Microorganisms (GCM) 10K type strain sequencing project: providing services to taxonomists for standard genome sequencing and annotation.</title>
        <authorList>
            <consortium name="The Broad Institute Genomics Platform"/>
            <consortium name="The Broad Institute Genome Sequencing Center for Infectious Disease"/>
            <person name="Wu L."/>
            <person name="Ma J."/>
        </authorList>
    </citation>
    <scope>NUCLEOTIDE SEQUENCE [LARGE SCALE GENOMIC DNA]</scope>
    <source>
        <strain evidence="5">CGMCC 1.18437</strain>
    </source>
</reference>
<feature type="transmembrane region" description="Helical" evidence="1">
    <location>
        <begin position="235"/>
        <end position="254"/>
    </location>
</feature>
<dbReference type="InterPro" id="IPR010390">
    <property type="entry name" value="ABC-2_transporter-like"/>
</dbReference>
<evidence type="ECO:0000256" key="1">
    <source>
        <dbReference type="SAM" id="Phobius"/>
    </source>
</evidence>
<feature type="transmembrane region" description="Helical" evidence="1">
    <location>
        <begin position="186"/>
        <end position="204"/>
    </location>
</feature>
<dbReference type="Pfam" id="PF06182">
    <property type="entry name" value="ABC2_membrane_6"/>
    <property type="match status" value="1"/>
</dbReference>
<dbReference type="EMBL" id="JACHFK010000011">
    <property type="protein sequence ID" value="MBB5378259.1"/>
    <property type="molecule type" value="Genomic_DNA"/>
</dbReference>
<dbReference type="PANTHER" id="PTHR36832">
    <property type="entry name" value="SLR1174 PROTEIN-RELATED"/>
    <property type="match status" value="1"/>
</dbReference>
<keyword evidence="1" id="KW-0472">Membrane</keyword>
<feature type="transmembrane region" description="Helical" evidence="1">
    <location>
        <begin position="121"/>
        <end position="139"/>
    </location>
</feature>
<dbReference type="Proteomes" id="UP000619376">
    <property type="component" value="Unassembled WGS sequence"/>
</dbReference>
<sequence>MTTRLQATGRKVRVLFSTQFALMTEYRAEVVIWMLSGTLSLVMMLVWMAQAAAAPGGMVRGYTPADFATYFLSTWFVSQLLVVWVSHELDYEIRQGVLSPKLLRPLDPFWQHLLGHVSERFVRLIPMLLLAALFTWLSGARFTTAWWAYPAVLALVVLGFGVRFLWEYTLGLLAFWTDSSTSFQEIVWLVYAALGGMFAPLAFYPEWVQRVAVWTPFPYMLGLPSQLLAGKATLAQAGQGAAVLLGWLVVFWVVRQAVWRAGLRRYGAVGA</sequence>
<comment type="caution">
    <text evidence="3">The sequence shown here is derived from an EMBL/GenBank/DDBJ whole genome shotgun (WGS) entry which is preliminary data.</text>
</comment>
<reference evidence="2" key="1">
    <citation type="journal article" date="2014" name="Int. J. Syst. Evol. Microbiol.">
        <title>Complete genome of a new Firmicutes species belonging to the dominant human colonic microbiota ('Ruminococcus bicirculans') reveals two chromosomes and a selective capacity to utilize plant glucans.</title>
        <authorList>
            <consortium name="NISC Comparative Sequencing Program"/>
            <person name="Wegmann U."/>
            <person name="Louis P."/>
            <person name="Goesmann A."/>
            <person name="Henrissat B."/>
            <person name="Duncan S.H."/>
            <person name="Flint H.J."/>
        </authorList>
    </citation>
    <scope>NUCLEOTIDE SEQUENCE</scope>
    <source>
        <strain evidence="2">CGMCC 1.18437</strain>
    </source>
</reference>
<dbReference type="AlphaFoldDB" id="A0A7W8NPS1"/>
<keyword evidence="1" id="KW-0812">Transmembrane</keyword>
<dbReference type="Proteomes" id="UP000539473">
    <property type="component" value="Unassembled WGS sequence"/>
</dbReference>
<feature type="transmembrane region" description="Helical" evidence="1">
    <location>
        <begin position="30"/>
        <end position="55"/>
    </location>
</feature>
<protein>
    <submittedName>
        <fullName evidence="2">ABC transporter permease</fullName>
    </submittedName>
    <submittedName>
        <fullName evidence="3">ABC-2 type transport system permease protein</fullName>
    </submittedName>
</protein>
<accession>A0A7W8NPS1</accession>
<evidence type="ECO:0000313" key="5">
    <source>
        <dbReference type="Proteomes" id="UP000619376"/>
    </source>
</evidence>
<feature type="transmembrane region" description="Helical" evidence="1">
    <location>
        <begin position="146"/>
        <end position="166"/>
    </location>
</feature>
<keyword evidence="1" id="KW-1133">Transmembrane helix</keyword>
<feature type="transmembrane region" description="Helical" evidence="1">
    <location>
        <begin position="67"/>
        <end position="85"/>
    </location>
</feature>
<evidence type="ECO:0000313" key="2">
    <source>
        <dbReference type="EMBL" id="GHF57235.1"/>
    </source>
</evidence>
<evidence type="ECO:0000313" key="4">
    <source>
        <dbReference type="Proteomes" id="UP000539473"/>
    </source>
</evidence>
<dbReference type="EMBL" id="BNAJ01000011">
    <property type="protein sequence ID" value="GHF57235.1"/>
    <property type="molecule type" value="Genomic_DNA"/>
</dbReference>
<reference evidence="2" key="4">
    <citation type="submission" date="2024-05" db="EMBL/GenBank/DDBJ databases">
        <authorList>
            <person name="Sun Q."/>
            <person name="Zhou Y."/>
        </authorList>
    </citation>
    <scope>NUCLEOTIDE SEQUENCE</scope>
    <source>
        <strain evidence="2">CGMCC 1.18437</strain>
    </source>
</reference>
<organism evidence="3 4">
    <name type="scientific">Deinococcus metalli</name>
    <dbReference type="NCBI Taxonomy" id="1141878"/>
    <lineage>
        <taxon>Bacteria</taxon>
        <taxon>Thermotogati</taxon>
        <taxon>Deinococcota</taxon>
        <taxon>Deinococci</taxon>
        <taxon>Deinococcales</taxon>
        <taxon>Deinococcaceae</taxon>
        <taxon>Deinococcus</taxon>
    </lineage>
</organism>
<gene>
    <name evidence="2" type="ORF">GCM10017781_36980</name>
    <name evidence="3" type="ORF">HNQ07_003760</name>
</gene>
<keyword evidence="5" id="KW-1185">Reference proteome</keyword>
<evidence type="ECO:0000313" key="3">
    <source>
        <dbReference type="EMBL" id="MBB5378259.1"/>
    </source>
</evidence>
<proteinExistence type="predicted"/>
<name>A0A7W8NPS1_9DEIO</name>
<reference evidence="3 4" key="3">
    <citation type="submission" date="2020-08" db="EMBL/GenBank/DDBJ databases">
        <title>Genomic Encyclopedia of Type Strains, Phase IV (KMG-IV): sequencing the most valuable type-strain genomes for metagenomic binning, comparative biology and taxonomic classification.</title>
        <authorList>
            <person name="Goeker M."/>
        </authorList>
    </citation>
    <scope>NUCLEOTIDE SEQUENCE [LARGE SCALE GENOMIC DNA]</scope>
    <source>
        <strain evidence="3 4">DSM 27521</strain>
    </source>
</reference>